<evidence type="ECO:0000313" key="1">
    <source>
        <dbReference type="EMBL" id="JAI02132.1"/>
    </source>
</evidence>
<sequence>MVREQPVKMGKQKVGNVLLFV</sequence>
<reference evidence="1" key="2">
    <citation type="journal article" date="2015" name="Fish Shellfish Immunol.">
        <title>Early steps in the European eel (Anguilla anguilla)-Vibrio vulnificus interaction in the gills: Role of the RtxA13 toxin.</title>
        <authorList>
            <person name="Callol A."/>
            <person name="Pajuelo D."/>
            <person name="Ebbesson L."/>
            <person name="Teles M."/>
            <person name="MacKenzie S."/>
            <person name="Amaro C."/>
        </authorList>
    </citation>
    <scope>NUCLEOTIDE SEQUENCE</scope>
</reference>
<dbReference type="AlphaFoldDB" id="A0A0E9XI55"/>
<name>A0A0E9XI55_ANGAN</name>
<organism evidence="1">
    <name type="scientific">Anguilla anguilla</name>
    <name type="common">European freshwater eel</name>
    <name type="synonym">Muraena anguilla</name>
    <dbReference type="NCBI Taxonomy" id="7936"/>
    <lineage>
        <taxon>Eukaryota</taxon>
        <taxon>Metazoa</taxon>
        <taxon>Chordata</taxon>
        <taxon>Craniata</taxon>
        <taxon>Vertebrata</taxon>
        <taxon>Euteleostomi</taxon>
        <taxon>Actinopterygii</taxon>
        <taxon>Neopterygii</taxon>
        <taxon>Teleostei</taxon>
        <taxon>Anguilliformes</taxon>
        <taxon>Anguillidae</taxon>
        <taxon>Anguilla</taxon>
    </lineage>
</organism>
<protein>
    <submittedName>
        <fullName evidence="1">Uncharacterized protein</fullName>
    </submittedName>
</protein>
<reference evidence="1" key="1">
    <citation type="submission" date="2014-11" db="EMBL/GenBank/DDBJ databases">
        <authorList>
            <person name="Amaro Gonzalez C."/>
        </authorList>
    </citation>
    <scope>NUCLEOTIDE SEQUENCE</scope>
</reference>
<accession>A0A0E9XI55</accession>
<proteinExistence type="predicted"/>
<dbReference type="EMBL" id="GBXM01006446">
    <property type="protein sequence ID" value="JAI02132.1"/>
    <property type="molecule type" value="Transcribed_RNA"/>
</dbReference>